<dbReference type="Proteomes" id="UP001238603">
    <property type="component" value="Unassembled WGS sequence"/>
</dbReference>
<evidence type="ECO:0000313" key="3">
    <source>
        <dbReference type="EMBL" id="MDL5032079.1"/>
    </source>
</evidence>
<accession>A0ABT7LI21</accession>
<dbReference type="PANTHER" id="PTHR24074">
    <property type="entry name" value="CO-CHAPERONE PROTEIN DJLA"/>
    <property type="match status" value="1"/>
</dbReference>
<dbReference type="SUPFAM" id="SSF46565">
    <property type="entry name" value="Chaperone J-domain"/>
    <property type="match status" value="1"/>
</dbReference>
<dbReference type="CDD" id="cd06257">
    <property type="entry name" value="DnaJ"/>
    <property type="match status" value="1"/>
</dbReference>
<evidence type="ECO:0000256" key="1">
    <source>
        <dbReference type="SAM" id="MobiDB-lite"/>
    </source>
</evidence>
<dbReference type="InterPro" id="IPR001623">
    <property type="entry name" value="DnaJ_domain"/>
</dbReference>
<dbReference type="Pfam" id="PF00226">
    <property type="entry name" value="DnaJ"/>
    <property type="match status" value="1"/>
</dbReference>
<dbReference type="Gene3D" id="1.10.287.110">
    <property type="entry name" value="DnaJ domain"/>
    <property type="match status" value="1"/>
</dbReference>
<dbReference type="InterPro" id="IPR036869">
    <property type="entry name" value="J_dom_sf"/>
</dbReference>
<keyword evidence="4" id="KW-1185">Reference proteome</keyword>
<dbReference type="PROSITE" id="PS50076">
    <property type="entry name" value="DNAJ_2"/>
    <property type="match status" value="1"/>
</dbReference>
<proteinExistence type="predicted"/>
<dbReference type="InterPro" id="IPR050817">
    <property type="entry name" value="DjlA_DnaK_co-chaperone"/>
</dbReference>
<dbReference type="SMART" id="SM00271">
    <property type="entry name" value="DnaJ"/>
    <property type="match status" value="1"/>
</dbReference>
<dbReference type="PRINTS" id="PR00625">
    <property type="entry name" value="JDOMAIN"/>
</dbReference>
<evidence type="ECO:0000259" key="2">
    <source>
        <dbReference type="PROSITE" id="PS50076"/>
    </source>
</evidence>
<evidence type="ECO:0000313" key="4">
    <source>
        <dbReference type="Proteomes" id="UP001238603"/>
    </source>
</evidence>
<sequence length="324" mass="34765">MNHYDTLEVSSRASPEVLRAAYRSLMQRYHPDRHPDDPQAAARTAAITEAYDVLSDPARRAAYDEALAAQQASAVPAGAHAAGAAAAGSSRGARSAGAAGAASAGRTRGGARGPARAATPVSLGRWAIGLVLALGAAALVGHYGAQRPAEGDDWAALRQRFSAGGHTEDELREMLRRKEALLQQSPALRERDDTERARDLEARTFRLLDAKLEIYLGTGVLTVPQIELVLGSFDAQTLRSYLLKNRELLVGDVTRALNNANVSNLVGAAGEQYVQTLIQDTLVKAMGSPPEELYPSTWHESPGRYGLLRVQLPQHLSYRPYNPG</sequence>
<name>A0ABT7LI21_9BURK</name>
<gene>
    <name evidence="3" type="ORF">QRD43_09170</name>
</gene>
<protein>
    <submittedName>
        <fullName evidence="3">J domain-containing protein</fullName>
    </submittedName>
</protein>
<feature type="domain" description="J" evidence="2">
    <location>
        <begin position="2"/>
        <end position="67"/>
    </location>
</feature>
<feature type="region of interest" description="Disordered" evidence="1">
    <location>
        <begin position="98"/>
        <end position="117"/>
    </location>
</feature>
<comment type="caution">
    <text evidence="3">The sequence shown here is derived from an EMBL/GenBank/DDBJ whole genome shotgun (WGS) entry which is preliminary data.</text>
</comment>
<dbReference type="EMBL" id="JASVDS010000002">
    <property type="protein sequence ID" value="MDL5032079.1"/>
    <property type="molecule type" value="Genomic_DNA"/>
</dbReference>
<dbReference type="RefSeq" id="WP_285982180.1">
    <property type="nucleotide sequence ID" value="NZ_JASVDS010000002.1"/>
</dbReference>
<organism evidence="3 4">
    <name type="scientific">Roseateles subflavus</name>
    <dbReference type="NCBI Taxonomy" id="3053353"/>
    <lineage>
        <taxon>Bacteria</taxon>
        <taxon>Pseudomonadati</taxon>
        <taxon>Pseudomonadota</taxon>
        <taxon>Betaproteobacteria</taxon>
        <taxon>Burkholderiales</taxon>
        <taxon>Sphaerotilaceae</taxon>
        <taxon>Roseateles</taxon>
    </lineage>
</organism>
<reference evidence="3 4" key="1">
    <citation type="submission" date="2023-06" db="EMBL/GenBank/DDBJ databases">
        <title>Pelomonas sp. APW6 16S ribosomal RNA gene genome sequencing and assembly.</title>
        <authorList>
            <person name="Woo H."/>
        </authorList>
    </citation>
    <scope>NUCLEOTIDE SEQUENCE [LARGE SCALE GENOMIC DNA]</scope>
    <source>
        <strain evidence="3 4">APW6</strain>
    </source>
</reference>